<organism evidence="1 2">
    <name type="scientific">Cadophora malorum</name>
    <dbReference type="NCBI Taxonomy" id="108018"/>
    <lineage>
        <taxon>Eukaryota</taxon>
        <taxon>Fungi</taxon>
        <taxon>Dikarya</taxon>
        <taxon>Ascomycota</taxon>
        <taxon>Pezizomycotina</taxon>
        <taxon>Leotiomycetes</taxon>
        <taxon>Helotiales</taxon>
        <taxon>Ploettnerulaceae</taxon>
        <taxon>Cadophora</taxon>
    </lineage>
</organism>
<dbReference type="InterPro" id="IPR029063">
    <property type="entry name" value="SAM-dependent_MTases_sf"/>
</dbReference>
<sequence length="159" mass="16799">MAAPARRIESVSTAELYDRWAETTFSSPLLTLGLQAAPSQLSPSSTPQPLTITELGCGAGRNTYKLLLPPFTPSSQIPHYPQIPISTINALDLSPAMLSLAQERCSSILSSPSSSPTTPIPSLPPPPHLKFHTFNALSPSLDPAILPLFGSADVVLSTL</sequence>
<evidence type="ECO:0008006" key="3">
    <source>
        <dbReference type="Google" id="ProtNLM"/>
    </source>
</evidence>
<dbReference type="Gene3D" id="3.40.50.150">
    <property type="entry name" value="Vaccinia Virus protein VP39"/>
    <property type="match status" value="1"/>
</dbReference>
<evidence type="ECO:0000313" key="2">
    <source>
        <dbReference type="Proteomes" id="UP000664132"/>
    </source>
</evidence>
<evidence type="ECO:0000313" key="1">
    <source>
        <dbReference type="EMBL" id="KAG4413363.1"/>
    </source>
</evidence>
<dbReference type="Proteomes" id="UP000664132">
    <property type="component" value="Unassembled WGS sequence"/>
</dbReference>
<gene>
    <name evidence="1" type="ORF">IFR04_013514</name>
</gene>
<dbReference type="OrthoDB" id="66144at2759"/>
<name>A0A8H7T6S9_9HELO</name>
<protein>
    <recommendedName>
        <fullName evidence="3">Methyltransferase domain-containing protein</fullName>
    </recommendedName>
</protein>
<dbReference type="SUPFAM" id="SSF53335">
    <property type="entry name" value="S-adenosyl-L-methionine-dependent methyltransferases"/>
    <property type="match status" value="1"/>
</dbReference>
<dbReference type="EMBL" id="JAFJYH010000319">
    <property type="protein sequence ID" value="KAG4413363.1"/>
    <property type="molecule type" value="Genomic_DNA"/>
</dbReference>
<accession>A0A8H7T6S9</accession>
<keyword evidence="2" id="KW-1185">Reference proteome</keyword>
<proteinExistence type="predicted"/>
<comment type="caution">
    <text evidence="1">The sequence shown here is derived from an EMBL/GenBank/DDBJ whole genome shotgun (WGS) entry which is preliminary data.</text>
</comment>
<dbReference type="AlphaFoldDB" id="A0A8H7T6S9"/>
<reference evidence="1" key="1">
    <citation type="submission" date="2021-02" db="EMBL/GenBank/DDBJ databases">
        <title>Genome sequence Cadophora malorum strain M34.</title>
        <authorList>
            <person name="Stefanovic E."/>
            <person name="Vu D."/>
            <person name="Scully C."/>
            <person name="Dijksterhuis J."/>
            <person name="Roader J."/>
            <person name="Houbraken J."/>
        </authorList>
    </citation>
    <scope>NUCLEOTIDE SEQUENCE</scope>
    <source>
        <strain evidence="1">M34</strain>
    </source>
</reference>